<dbReference type="InterPro" id="IPR013098">
    <property type="entry name" value="Ig_I-set"/>
</dbReference>
<dbReference type="FunFam" id="2.60.40.10:FF:000057">
    <property type="entry name" value="neural cell adhesion molecule L1"/>
    <property type="match status" value="1"/>
</dbReference>
<dbReference type="Pfam" id="PF00041">
    <property type="entry name" value="fn3"/>
    <property type="match status" value="3"/>
</dbReference>
<keyword evidence="11" id="KW-1015">Disulfide bond</keyword>
<evidence type="ECO:0000256" key="3">
    <source>
        <dbReference type="ARBA" id="ARBA00008588"/>
    </source>
</evidence>
<comment type="similarity">
    <text evidence="3">Belongs to the immunoglobulin superfamily. L1/neurofascin/NgCAM family.</text>
</comment>
<feature type="domain" description="Fibronectin type-III" evidence="21">
    <location>
        <begin position="938"/>
        <end position="1034"/>
    </location>
</feature>
<feature type="domain" description="Ig-like" evidence="20">
    <location>
        <begin position="253"/>
        <end position="341"/>
    </location>
</feature>
<sequence>MPTSTPGQPVGSRGRCTPLHLHPLLLLLLLLLAHTTSRPAQAAIDIPPNFKKPPEITAQPESITAFSSDIMLTCEASGNPKPTFRWVKDGVEFDLSSDPDLKVSTGSGTFSVAAEDQPISQYSGNYTCFASNELGTAVSNEVQITTENPPTMQKEKKVRLKVEAGESVVLRCNPPASIIPPNIHWMDDKLHHIKLNERVVQGLDGNLYFAHTKVEDSRNDYTCNMRYARTMFSKEPITLVVNPSNSVVRNRRPQMLRPTGSQSSHHVLRGQTLKLECIVQGLPTPTVQWVRKDGEMSESRILKMNNGTLLHFSDVQEGDGGQYQCTASNSQGTATHVYSVSVEAAPYWKKEPLSQLYAPGETVRLDCEADGIPRPHVAWSINGNPLSEIDPDPRRSLQAGVLSLKNVDYSDTAVFQCKATNKHGSIVTNTYVYVIELPPQILTPNDKRYTVIEGQKAELECKSFGSPRPVVIWENEDLDSPLSPPRVTQLSRGALQIANVSSSDGGLYTCSIPQAKISISAMLEVFNRTEIISPPLELRVQRGKPAIFTCIAKVDPRLDHQLLWRRGRQKLMGSSIDDKYTFEDPDLIVANVQEEDKGEYTCEIITDLDTAKAIGSITIVDFPDPPSRPQISNPKARSLTLSWTPGDNHNSPVIEFVVETEVTGVETDDWEVLLRVAGDTLRANIPLRPFLSYRFRVLAINDVGMSKPSPASKPHSTPATAPESNPVGVRSESVDPDTLVISWEEMDRQSFNGPEFQYKVMWRRVVGAGPRWSFNFTTEPPYVVNRVGNFTAFDIKVQAVNELGPAPDPVPTIGYSGEDVPLEAPMDVGVALINSTTIKVTWAAVNKETVRGHLLGYKIHLRNHGPQTRHHREQPARRERELPREVVVATGPNEQKRMVGDLQPYSRYTISVSVFNSKGEGPASEPFSFHTPEGVPSPPVSLELDSPSETEMTLHWKPPAQPNGVLQGYLLQYQRIVVTEDSPMQVVSIDDPEVTSETLKQLDPHSRYRFHVRGRTSTGEGQPATREGATTLDGAPPANINISVGETFVNLSWPSGERHRSVGFHVRYLSKNGWGKGWTASERLDSSQSFYQLQGLQPGSQYRLELIYNNTAYWNREIQTEGAGVMQVQSGFATEGWFIGLVSAIALLVLLLLILCFIKRSKGGKYSVKDKEEGHIDSEARPMKDETFGEYRSLERSDNDEKRTASQPSLCDDSKLCSDDGNLDDYGNSHSVQTEVIMDESLASQYSGGGGGSGIRDGPETEAPGGSPPLAPPAYTPTNHGLPISSPLLD</sequence>
<evidence type="ECO:0000256" key="18">
    <source>
        <dbReference type="SAM" id="Phobius"/>
    </source>
</evidence>
<evidence type="ECO:0000256" key="11">
    <source>
        <dbReference type="ARBA" id="ARBA00023157"/>
    </source>
</evidence>
<dbReference type="SUPFAM" id="SSF49265">
    <property type="entry name" value="Fibronectin type III"/>
    <property type="match status" value="3"/>
</dbReference>
<feature type="chain" id="PRO_5043551820" description="Neural cell adhesion molecule L1" evidence="19">
    <location>
        <begin position="43"/>
        <end position="1290"/>
    </location>
</feature>
<evidence type="ECO:0000256" key="8">
    <source>
        <dbReference type="ARBA" id="ARBA00022889"/>
    </source>
</evidence>
<feature type="domain" description="Ig-like" evidence="20">
    <location>
        <begin position="529"/>
        <end position="618"/>
    </location>
</feature>
<keyword evidence="4" id="KW-1003">Cell membrane</keyword>
<keyword evidence="5 18" id="KW-0812">Transmembrane</keyword>
<dbReference type="InterPro" id="IPR026966">
    <property type="entry name" value="Neurofascin/L1/NrCAM_C"/>
</dbReference>
<keyword evidence="23" id="KW-1185">Reference proteome</keyword>
<dbReference type="PANTHER" id="PTHR44170:SF36">
    <property type="entry name" value="L1 CELL ADHESION MOLECULE"/>
    <property type="match status" value="1"/>
</dbReference>
<dbReference type="EMBL" id="JADWDJ010000004">
    <property type="protein sequence ID" value="KAG5282166.1"/>
    <property type="molecule type" value="Genomic_DNA"/>
</dbReference>
<keyword evidence="10 18" id="KW-0472">Membrane</keyword>
<dbReference type="Pfam" id="PF13882">
    <property type="entry name" value="Bravo_FIGEY"/>
    <property type="match status" value="1"/>
</dbReference>
<feature type="transmembrane region" description="Helical" evidence="18">
    <location>
        <begin position="1136"/>
        <end position="1158"/>
    </location>
</feature>
<evidence type="ECO:0000256" key="14">
    <source>
        <dbReference type="ARBA" id="ARBA00023319"/>
    </source>
</evidence>
<dbReference type="PANTHER" id="PTHR44170">
    <property type="entry name" value="PROTEIN SIDEKICK"/>
    <property type="match status" value="1"/>
</dbReference>
<feature type="domain" description="Ig-like" evidence="20">
    <location>
        <begin position="54"/>
        <end position="145"/>
    </location>
</feature>
<evidence type="ECO:0000256" key="1">
    <source>
        <dbReference type="ARBA" id="ARBA00004251"/>
    </source>
</evidence>
<dbReference type="InterPro" id="IPR013783">
    <property type="entry name" value="Ig-like_fold"/>
</dbReference>
<evidence type="ECO:0000256" key="6">
    <source>
        <dbReference type="ARBA" id="ARBA00022729"/>
    </source>
</evidence>
<evidence type="ECO:0000256" key="17">
    <source>
        <dbReference type="SAM" id="MobiDB-lite"/>
    </source>
</evidence>
<feature type="compositionally biased region" description="Polar residues" evidence="17">
    <location>
        <begin position="714"/>
        <end position="723"/>
    </location>
</feature>
<comment type="subcellular location">
    <subcellularLocation>
        <location evidence="1">Cell membrane</location>
        <topology evidence="1">Single-pass type I membrane protein</topology>
    </subcellularLocation>
    <subcellularLocation>
        <location evidence="2">Cell projection</location>
        <location evidence="2">Growth cone</location>
    </subcellularLocation>
</comment>
<feature type="region of interest" description="Disordered" evidence="17">
    <location>
        <begin position="921"/>
        <end position="945"/>
    </location>
</feature>
<evidence type="ECO:0000256" key="16">
    <source>
        <dbReference type="ARBA" id="ARBA00074488"/>
    </source>
</evidence>
<comment type="caution">
    <text evidence="22">The sequence shown here is derived from an EMBL/GenBank/DDBJ whole genome shotgun (WGS) entry which is preliminary data.</text>
</comment>
<reference evidence="22" key="1">
    <citation type="submission" date="2020-10" db="EMBL/GenBank/DDBJ databases">
        <title>Chromosome-scale genome assembly of the Allis shad, Alosa alosa.</title>
        <authorList>
            <person name="Margot Z."/>
            <person name="Christophe K."/>
            <person name="Cabau C."/>
            <person name="Louis A."/>
            <person name="Berthelot C."/>
            <person name="Parey E."/>
            <person name="Roest Crollius H."/>
            <person name="Montfort J."/>
            <person name="Robinson-Rechavi M."/>
            <person name="Bucao C."/>
            <person name="Bouchez O."/>
            <person name="Gislard M."/>
            <person name="Lluch J."/>
            <person name="Milhes M."/>
            <person name="Lampietro C."/>
            <person name="Lopez Roques C."/>
            <person name="Donnadieu C."/>
            <person name="Braasch I."/>
            <person name="Desvignes T."/>
            <person name="Postlethwait J."/>
            <person name="Bobe J."/>
            <person name="Guiguen Y."/>
        </authorList>
    </citation>
    <scope>NUCLEOTIDE SEQUENCE</scope>
    <source>
        <strain evidence="22">M-15738</strain>
        <tissue evidence="22">Blood</tissue>
    </source>
</reference>
<dbReference type="SMART" id="SM00409">
    <property type="entry name" value="IG"/>
    <property type="match status" value="6"/>
</dbReference>
<evidence type="ECO:0000259" key="21">
    <source>
        <dbReference type="PROSITE" id="PS50853"/>
    </source>
</evidence>
<keyword evidence="8" id="KW-0130">Cell adhesion</keyword>
<dbReference type="SMART" id="SM00060">
    <property type="entry name" value="FN3"/>
    <property type="match status" value="5"/>
</dbReference>
<name>A0AAV6H839_9TELE</name>
<evidence type="ECO:0000256" key="2">
    <source>
        <dbReference type="ARBA" id="ARBA00004624"/>
    </source>
</evidence>
<gene>
    <name evidence="22" type="ORF">AALO_G00052940</name>
</gene>
<dbReference type="Gene3D" id="2.60.40.10">
    <property type="entry name" value="Immunoglobulins"/>
    <property type="match status" value="11"/>
</dbReference>
<keyword evidence="6 19" id="KW-0732">Signal</keyword>
<dbReference type="PROSITE" id="PS50835">
    <property type="entry name" value="IG_LIKE"/>
    <property type="match status" value="6"/>
</dbReference>
<dbReference type="FunFam" id="2.60.40.10:FF:000028">
    <property type="entry name" value="Neuronal cell adhesion molecule"/>
    <property type="match status" value="1"/>
</dbReference>
<feature type="domain" description="Fibronectin type-III" evidence="21">
    <location>
        <begin position="824"/>
        <end position="934"/>
    </location>
</feature>
<keyword evidence="14" id="KW-0393">Immunoglobulin domain</keyword>
<evidence type="ECO:0000256" key="15">
    <source>
        <dbReference type="ARBA" id="ARBA00060042"/>
    </source>
</evidence>
<dbReference type="InterPro" id="IPR003598">
    <property type="entry name" value="Ig_sub2"/>
</dbReference>
<evidence type="ECO:0000256" key="4">
    <source>
        <dbReference type="ARBA" id="ARBA00022475"/>
    </source>
</evidence>
<evidence type="ECO:0000256" key="7">
    <source>
        <dbReference type="ARBA" id="ARBA00022737"/>
    </source>
</evidence>
<proteinExistence type="inferred from homology"/>
<feature type="domain" description="Fibronectin type-III" evidence="21">
    <location>
        <begin position="722"/>
        <end position="819"/>
    </location>
</feature>
<feature type="region of interest" description="Disordered" evidence="17">
    <location>
        <begin position="1168"/>
        <end position="1217"/>
    </location>
</feature>
<feature type="domain" description="Fibronectin type-III" evidence="21">
    <location>
        <begin position="1036"/>
        <end position="1131"/>
    </location>
</feature>
<evidence type="ECO:0000259" key="20">
    <source>
        <dbReference type="PROSITE" id="PS50835"/>
    </source>
</evidence>
<evidence type="ECO:0000256" key="9">
    <source>
        <dbReference type="ARBA" id="ARBA00022989"/>
    </source>
</evidence>
<accession>A0AAV6H839</accession>
<evidence type="ECO:0000256" key="5">
    <source>
        <dbReference type="ARBA" id="ARBA00022692"/>
    </source>
</evidence>
<dbReference type="SMART" id="SM00408">
    <property type="entry name" value="IGc2"/>
    <property type="match status" value="5"/>
</dbReference>
<keyword evidence="13" id="KW-0966">Cell projection</keyword>
<protein>
    <recommendedName>
        <fullName evidence="16">Neural cell adhesion molecule L1</fullName>
    </recommendedName>
</protein>
<dbReference type="Proteomes" id="UP000823561">
    <property type="component" value="Chromosome 4"/>
</dbReference>
<feature type="region of interest" description="Disordered" evidence="17">
    <location>
        <begin position="706"/>
        <end position="732"/>
    </location>
</feature>
<dbReference type="SUPFAM" id="SSF48726">
    <property type="entry name" value="Immunoglobulin"/>
    <property type="match status" value="6"/>
</dbReference>
<feature type="signal peptide" evidence="19">
    <location>
        <begin position="1"/>
        <end position="42"/>
    </location>
</feature>
<dbReference type="Pfam" id="PF13927">
    <property type="entry name" value="Ig_3"/>
    <property type="match status" value="3"/>
</dbReference>
<evidence type="ECO:0000256" key="13">
    <source>
        <dbReference type="ARBA" id="ARBA00023273"/>
    </source>
</evidence>
<feature type="compositionally biased region" description="Pro residues" evidence="17">
    <location>
        <begin position="1266"/>
        <end position="1275"/>
    </location>
</feature>
<comment type="function">
    <text evidence="15">Neural cell adhesion molecule involved in the dynamics of cell adhesion and in the generation of transmembrane signals at tyrosine kinase receptors. During brain development, critical in multiple processes, including neuronal migration, axonal growth and fasciculation, and synaptogenesis. In the mature brain, plays a role in the dynamics of neuronal structure and function, including synaptic plasticity.</text>
</comment>
<dbReference type="GO" id="GO:0005886">
    <property type="term" value="C:plasma membrane"/>
    <property type="evidence" value="ECO:0007669"/>
    <property type="project" value="UniProtKB-SubCell"/>
</dbReference>
<dbReference type="InterPro" id="IPR003599">
    <property type="entry name" value="Ig_sub"/>
</dbReference>
<dbReference type="InterPro" id="IPR036116">
    <property type="entry name" value="FN3_sf"/>
</dbReference>
<evidence type="ECO:0000256" key="12">
    <source>
        <dbReference type="ARBA" id="ARBA00023180"/>
    </source>
</evidence>
<evidence type="ECO:0000313" key="22">
    <source>
        <dbReference type="EMBL" id="KAG5282166.1"/>
    </source>
</evidence>
<dbReference type="GO" id="GO:0030426">
    <property type="term" value="C:growth cone"/>
    <property type="evidence" value="ECO:0007669"/>
    <property type="project" value="UniProtKB-SubCell"/>
</dbReference>
<feature type="compositionally biased region" description="Basic and acidic residues" evidence="17">
    <location>
        <begin position="1168"/>
        <end position="1204"/>
    </location>
</feature>
<evidence type="ECO:0000313" key="23">
    <source>
        <dbReference type="Proteomes" id="UP000823561"/>
    </source>
</evidence>
<dbReference type="FunFam" id="2.60.40.10:FF:000078">
    <property type="entry name" value="Neuronal cell adhesion molecule"/>
    <property type="match status" value="1"/>
</dbReference>
<dbReference type="InterPro" id="IPR036179">
    <property type="entry name" value="Ig-like_dom_sf"/>
</dbReference>
<feature type="domain" description="Ig-like" evidence="20">
    <location>
        <begin position="439"/>
        <end position="520"/>
    </location>
</feature>
<keyword evidence="12" id="KW-0325">Glycoprotein</keyword>
<dbReference type="InterPro" id="IPR003961">
    <property type="entry name" value="FN3_dom"/>
</dbReference>
<keyword evidence="9 18" id="KW-1133">Transmembrane helix</keyword>
<dbReference type="Pfam" id="PF07679">
    <property type="entry name" value="I-set"/>
    <property type="match status" value="2"/>
</dbReference>
<dbReference type="InterPro" id="IPR007110">
    <property type="entry name" value="Ig-like_dom"/>
</dbReference>
<keyword evidence="7" id="KW-0677">Repeat</keyword>
<dbReference type="CDD" id="cd00063">
    <property type="entry name" value="FN3"/>
    <property type="match status" value="5"/>
</dbReference>
<dbReference type="PROSITE" id="PS50853">
    <property type="entry name" value="FN3"/>
    <property type="match status" value="5"/>
</dbReference>
<evidence type="ECO:0000256" key="10">
    <source>
        <dbReference type="ARBA" id="ARBA00023136"/>
    </source>
</evidence>
<dbReference type="GO" id="GO:0098609">
    <property type="term" value="P:cell-cell adhesion"/>
    <property type="evidence" value="ECO:0007669"/>
    <property type="project" value="TreeGrafter"/>
</dbReference>
<feature type="region of interest" description="Disordered" evidence="17">
    <location>
        <begin position="1015"/>
        <end position="1037"/>
    </location>
</feature>
<feature type="region of interest" description="Disordered" evidence="17">
    <location>
        <begin position="1240"/>
        <end position="1290"/>
    </location>
</feature>
<feature type="domain" description="Ig-like" evidence="20">
    <location>
        <begin position="150"/>
        <end position="238"/>
    </location>
</feature>
<feature type="domain" description="Fibronectin type-III" evidence="21">
    <location>
        <begin position="625"/>
        <end position="720"/>
    </location>
</feature>
<dbReference type="FunFam" id="2.60.40.10:FF:000005">
    <property type="entry name" value="Neuronal cell adhesion molecule"/>
    <property type="match status" value="1"/>
</dbReference>
<organism evidence="22 23">
    <name type="scientific">Alosa alosa</name>
    <name type="common">allis shad</name>
    <dbReference type="NCBI Taxonomy" id="278164"/>
    <lineage>
        <taxon>Eukaryota</taxon>
        <taxon>Metazoa</taxon>
        <taxon>Chordata</taxon>
        <taxon>Craniata</taxon>
        <taxon>Vertebrata</taxon>
        <taxon>Euteleostomi</taxon>
        <taxon>Actinopterygii</taxon>
        <taxon>Neopterygii</taxon>
        <taxon>Teleostei</taxon>
        <taxon>Clupei</taxon>
        <taxon>Clupeiformes</taxon>
        <taxon>Clupeoidei</taxon>
        <taxon>Clupeidae</taxon>
        <taxon>Alosa</taxon>
    </lineage>
</organism>
<feature type="domain" description="Ig-like" evidence="20">
    <location>
        <begin position="346"/>
        <end position="433"/>
    </location>
</feature>
<evidence type="ECO:0000256" key="19">
    <source>
        <dbReference type="SAM" id="SignalP"/>
    </source>
</evidence>